<comment type="caution">
    <text evidence="3">The sequence shown here is derived from an EMBL/GenBank/DDBJ whole genome shotgun (WGS) entry which is preliminary data.</text>
</comment>
<dbReference type="GO" id="GO:0006508">
    <property type="term" value="P:proteolysis"/>
    <property type="evidence" value="ECO:0007669"/>
    <property type="project" value="UniProtKB-KW"/>
</dbReference>
<sequence length="158" mass="16645">MTAAEVLPLTLYLPVLAFAAASDVRKLRIPNWTALAGIAFFGLTLPLVGWPEAGWRLLDAGTIFALGFGLWVLGLLGAGDVKLLSALLLLVPSTQAAAFAFTFAGAMMLCLTVMVTLQWSRALQSTGWVSMRAHGHFPMATAIALAAPVHLLAMLAIA</sequence>
<evidence type="ECO:0000256" key="1">
    <source>
        <dbReference type="SAM" id="Phobius"/>
    </source>
</evidence>
<evidence type="ECO:0000259" key="2">
    <source>
        <dbReference type="Pfam" id="PF01478"/>
    </source>
</evidence>
<feature type="transmembrane region" description="Helical" evidence="1">
    <location>
        <begin position="137"/>
        <end position="157"/>
    </location>
</feature>
<feature type="transmembrane region" description="Helical" evidence="1">
    <location>
        <begin position="96"/>
        <end position="117"/>
    </location>
</feature>
<keyword evidence="1" id="KW-0472">Membrane</keyword>
<protein>
    <submittedName>
        <fullName evidence="3">Flp pilus assembly protein, protease CpaA</fullName>
    </submittedName>
</protein>
<feature type="domain" description="Prepilin type IV endopeptidase peptidase" evidence="2">
    <location>
        <begin position="12"/>
        <end position="111"/>
    </location>
</feature>
<evidence type="ECO:0000313" key="4">
    <source>
        <dbReference type="Proteomes" id="UP000035100"/>
    </source>
</evidence>
<reference evidence="3 4" key="1">
    <citation type="submission" date="2013-01" db="EMBL/GenBank/DDBJ databases">
        <authorList>
            <person name="Fiebig A."/>
            <person name="Goeker M."/>
            <person name="Klenk H.-P.P."/>
        </authorList>
    </citation>
    <scope>NUCLEOTIDE SEQUENCE [LARGE SCALE GENOMIC DNA]</scope>
    <source>
        <strain evidence="3 4">DSM 24838</strain>
    </source>
</reference>
<name>A0A0D0PD76_9RHOB</name>
<proteinExistence type="predicted"/>
<organism evidence="3 4">
    <name type="scientific">Wenxinia marina DSM 24838</name>
    <dbReference type="NCBI Taxonomy" id="1123501"/>
    <lineage>
        <taxon>Bacteria</taxon>
        <taxon>Pseudomonadati</taxon>
        <taxon>Pseudomonadota</taxon>
        <taxon>Alphaproteobacteria</taxon>
        <taxon>Rhodobacterales</taxon>
        <taxon>Roseobacteraceae</taxon>
        <taxon>Wenxinia</taxon>
    </lineage>
</organism>
<dbReference type="EMBL" id="AONG01000009">
    <property type="protein sequence ID" value="KIQ69426.1"/>
    <property type="molecule type" value="Genomic_DNA"/>
</dbReference>
<feature type="transmembrane region" description="Helical" evidence="1">
    <location>
        <begin position="31"/>
        <end position="50"/>
    </location>
</feature>
<dbReference type="GO" id="GO:0016020">
    <property type="term" value="C:membrane"/>
    <property type="evidence" value="ECO:0007669"/>
    <property type="project" value="InterPro"/>
</dbReference>
<accession>A0A0D0PD76</accession>
<dbReference type="AlphaFoldDB" id="A0A0D0PD76"/>
<dbReference type="Proteomes" id="UP000035100">
    <property type="component" value="Unassembled WGS sequence"/>
</dbReference>
<dbReference type="GO" id="GO:0004190">
    <property type="term" value="F:aspartic-type endopeptidase activity"/>
    <property type="evidence" value="ECO:0007669"/>
    <property type="project" value="InterPro"/>
</dbReference>
<keyword evidence="3" id="KW-0645">Protease</keyword>
<dbReference type="RefSeq" id="WP_018303561.1">
    <property type="nucleotide sequence ID" value="NZ_KB902299.1"/>
</dbReference>
<dbReference type="InterPro" id="IPR000045">
    <property type="entry name" value="Prepilin_IV_endopep_pep"/>
</dbReference>
<keyword evidence="1" id="KW-1133">Transmembrane helix</keyword>
<dbReference type="Pfam" id="PF01478">
    <property type="entry name" value="Peptidase_A24"/>
    <property type="match status" value="1"/>
</dbReference>
<keyword evidence="3" id="KW-0378">Hydrolase</keyword>
<keyword evidence="1" id="KW-0812">Transmembrane</keyword>
<dbReference type="eggNOG" id="ENOG502ZKCG">
    <property type="taxonomic scope" value="Bacteria"/>
</dbReference>
<gene>
    <name evidence="3" type="ORF">Wenmar_01788</name>
</gene>
<keyword evidence="4" id="KW-1185">Reference proteome</keyword>
<dbReference type="STRING" id="1123501.Wenmar_01788"/>
<evidence type="ECO:0000313" key="3">
    <source>
        <dbReference type="EMBL" id="KIQ69426.1"/>
    </source>
</evidence>
<dbReference type="Gene3D" id="1.20.120.1220">
    <property type="match status" value="1"/>
</dbReference>